<dbReference type="SMART" id="SM01095">
    <property type="entry name" value="Cpl-7"/>
    <property type="match status" value="3"/>
</dbReference>
<sequence length="142" mass="15397">MSEMADEVIAGKHGSGHENRRQSLGISQSKYEKVRAEVNRRASGNSKSVDEMAKEVSQGLHGNGHANRRKSLGVSKATYEKVRAKVNGGSVSSGGGKSVKQMADEIINGKGIPNGHEARRKHFGISKAKYEQVRAEVNRRLS</sequence>
<feature type="compositionally biased region" description="Basic and acidic residues" evidence="1">
    <location>
        <begin position="30"/>
        <end position="40"/>
    </location>
</feature>
<gene>
    <name evidence="3" type="ORF">E4U82_15765</name>
</gene>
<feature type="region of interest" description="Disordered" evidence="1">
    <location>
        <begin position="56"/>
        <end position="75"/>
    </location>
</feature>
<protein>
    <recommendedName>
        <fullName evidence="2">Cpl-7 lysozyme C-terminal domain-containing protein</fullName>
    </recommendedName>
</protein>
<keyword evidence="4" id="KW-1185">Reference proteome</keyword>
<dbReference type="EMBL" id="SRHY01000038">
    <property type="protein sequence ID" value="TFJ91830.1"/>
    <property type="molecule type" value="Genomic_DNA"/>
</dbReference>
<dbReference type="InterPro" id="IPR013168">
    <property type="entry name" value="Cpl_7_lyso_C"/>
</dbReference>
<feature type="domain" description="Cpl-7 lysozyme C-terminal" evidence="2">
    <location>
        <begin position="1"/>
        <end position="43"/>
    </location>
</feature>
<proteinExistence type="predicted"/>
<name>A0A4Y9AAA7_9BACI</name>
<evidence type="ECO:0000259" key="2">
    <source>
        <dbReference type="SMART" id="SM01095"/>
    </source>
</evidence>
<evidence type="ECO:0000256" key="1">
    <source>
        <dbReference type="SAM" id="MobiDB-lite"/>
    </source>
</evidence>
<dbReference type="AlphaFoldDB" id="A0A4Y9AAA7"/>
<comment type="caution">
    <text evidence="3">The sequence shown here is derived from an EMBL/GenBank/DDBJ whole genome shotgun (WGS) entry which is preliminary data.</text>
</comment>
<evidence type="ECO:0000313" key="4">
    <source>
        <dbReference type="Proteomes" id="UP000298484"/>
    </source>
</evidence>
<feature type="domain" description="Cpl-7 lysozyme C-terminal" evidence="2">
    <location>
        <begin position="99"/>
        <end position="142"/>
    </location>
</feature>
<dbReference type="OrthoDB" id="9763643at2"/>
<organism evidence="3 4">
    <name type="scientific">Lentibacillus salicampi</name>
    <dbReference type="NCBI Taxonomy" id="175306"/>
    <lineage>
        <taxon>Bacteria</taxon>
        <taxon>Bacillati</taxon>
        <taxon>Bacillota</taxon>
        <taxon>Bacilli</taxon>
        <taxon>Bacillales</taxon>
        <taxon>Bacillaceae</taxon>
        <taxon>Lentibacillus</taxon>
    </lineage>
</organism>
<accession>A0A4Y9AAA7</accession>
<evidence type="ECO:0000313" key="3">
    <source>
        <dbReference type="EMBL" id="TFJ91830.1"/>
    </source>
</evidence>
<dbReference type="Pfam" id="PF08230">
    <property type="entry name" value="CW_7"/>
    <property type="match status" value="1"/>
</dbReference>
<feature type="domain" description="Cpl-7 lysozyme C-terminal" evidence="2">
    <location>
        <begin position="49"/>
        <end position="91"/>
    </location>
</feature>
<dbReference type="Proteomes" id="UP000298484">
    <property type="component" value="Unassembled WGS sequence"/>
</dbReference>
<reference evidence="3 4" key="1">
    <citation type="submission" date="2019-03" db="EMBL/GenBank/DDBJ databases">
        <title>Genome sequence of Lentibacillus salicampi ATCC BAA-719.</title>
        <authorList>
            <person name="Maclea K.S."/>
            <person name="Simoes Junior M."/>
        </authorList>
    </citation>
    <scope>NUCLEOTIDE SEQUENCE [LARGE SCALE GENOMIC DNA]</scope>
    <source>
        <strain evidence="3 4">ATCC BAA-719</strain>
    </source>
</reference>
<feature type="region of interest" description="Disordered" evidence="1">
    <location>
        <begin position="1"/>
        <end position="51"/>
    </location>
</feature>